<dbReference type="AlphaFoldDB" id="A0A2T7DXI5"/>
<dbReference type="Gramene" id="PUZ60282">
    <property type="protein sequence ID" value="PUZ60282"/>
    <property type="gene ID" value="GQ55_4G111200"/>
</dbReference>
<evidence type="ECO:0000313" key="2">
    <source>
        <dbReference type="Proteomes" id="UP000244336"/>
    </source>
</evidence>
<dbReference type="Proteomes" id="UP000244336">
    <property type="component" value="Chromosome 4"/>
</dbReference>
<reference evidence="1 2" key="1">
    <citation type="submission" date="2018-04" db="EMBL/GenBank/DDBJ databases">
        <title>WGS assembly of Panicum hallii var. hallii HAL2.</title>
        <authorList>
            <person name="Lovell J."/>
            <person name="Jenkins J."/>
            <person name="Lowry D."/>
            <person name="Mamidi S."/>
            <person name="Sreedasyam A."/>
            <person name="Weng X."/>
            <person name="Barry K."/>
            <person name="Bonette J."/>
            <person name="Campitelli B."/>
            <person name="Daum C."/>
            <person name="Gordon S."/>
            <person name="Gould B."/>
            <person name="Lipzen A."/>
            <person name="MacQueen A."/>
            <person name="Palacio-Mejia J."/>
            <person name="Plott C."/>
            <person name="Shakirov E."/>
            <person name="Shu S."/>
            <person name="Yoshinaga Y."/>
            <person name="Zane M."/>
            <person name="Rokhsar D."/>
            <person name="Grimwood J."/>
            <person name="Schmutz J."/>
            <person name="Juenger T."/>
        </authorList>
    </citation>
    <scope>NUCLEOTIDE SEQUENCE [LARGE SCALE GENOMIC DNA]</scope>
    <source>
        <strain evidence="2">cv. HAL2</strain>
    </source>
</reference>
<protein>
    <submittedName>
        <fullName evidence="1">Uncharacterized protein</fullName>
    </submittedName>
</protein>
<sequence length="124" mass="14001">MSKALLMEELMKKEDLLAMQYMCLRMDAVKEHLTLFMEELLSEELMLVENVALGTGNSVDVDDAEGIRHFCLAGEGVEHDMDVIGVVDDSLNAMALSLLVCFHGDQLQREQVRRETGELRRKMG</sequence>
<keyword evidence="2" id="KW-1185">Reference proteome</keyword>
<name>A0A2T7DXI5_9POAL</name>
<proteinExistence type="predicted"/>
<accession>A0A2T7DXI5</accession>
<organism evidence="1 2">
    <name type="scientific">Panicum hallii var. hallii</name>
    <dbReference type="NCBI Taxonomy" id="1504633"/>
    <lineage>
        <taxon>Eukaryota</taxon>
        <taxon>Viridiplantae</taxon>
        <taxon>Streptophyta</taxon>
        <taxon>Embryophyta</taxon>
        <taxon>Tracheophyta</taxon>
        <taxon>Spermatophyta</taxon>
        <taxon>Magnoliopsida</taxon>
        <taxon>Liliopsida</taxon>
        <taxon>Poales</taxon>
        <taxon>Poaceae</taxon>
        <taxon>PACMAD clade</taxon>
        <taxon>Panicoideae</taxon>
        <taxon>Panicodae</taxon>
        <taxon>Paniceae</taxon>
        <taxon>Panicinae</taxon>
        <taxon>Panicum</taxon>
        <taxon>Panicum sect. Panicum</taxon>
    </lineage>
</organism>
<dbReference type="EMBL" id="CM009752">
    <property type="protein sequence ID" value="PUZ60282.1"/>
    <property type="molecule type" value="Genomic_DNA"/>
</dbReference>
<gene>
    <name evidence="1" type="ORF">GQ55_4G111200</name>
</gene>
<evidence type="ECO:0000313" key="1">
    <source>
        <dbReference type="EMBL" id="PUZ60282.1"/>
    </source>
</evidence>